<protein>
    <recommendedName>
        <fullName evidence="2">DUF1643 domain-containing protein</fullName>
    </recommendedName>
</protein>
<proteinExistence type="predicted"/>
<accession>A0A343VR14</accession>
<organism evidence="1">
    <name type="scientific">Mycolicibacterium sp. CBMA 213</name>
    <dbReference type="NCBI Taxonomy" id="1968788"/>
    <lineage>
        <taxon>Bacteria</taxon>
        <taxon>Bacillati</taxon>
        <taxon>Actinomycetota</taxon>
        <taxon>Actinomycetes</taxon>
        <taxon>Mycobacteriales</taxon>
        <taxon>Mycobacteriaceae</taxon>
        <taxon>Mycolicibacterium</taxon>
    </lineage>
</organism>
<dbReference type="Pfam" id="PF07799">
    <property type="entry name" value="DUF1643"/>
    <property type="match status" value="1"/>
</dbReference>
<dbReference type="InterPro" id="IPR012441">
    <property type="entry name" value="DUF1643"/>
</dbReference>
<evidence type="ECO:0008006" key="2">
    <source>
        <dbReference type="Google" id="ProtNLM"/>
    </source>
</evidence>
<dbReference type="EMBL" id="MF600313">
    <property type="protein sequence ID" value="AVN58338.1"/>
    <property type="molecule type" value="Genomic_DNA"/>
</dbReference>
<dbReference type="RefSeq" id="WP_155921811.1">
    <property type="nucleotide sequence ID" value="NZ_MF600313.1"/>
</dbReference>
<name>A0A343VR14_9MYCO</name>
<keyword evidence="1" id="KW-0614">Plasmid</keyword>
<sequence length="200" mass="21870">MPVTTQTHLPLAVKRRTSSWAEISPCGTYRYNLGRQWNPERPMFGLVMLNPSTADAESDDATIIRVEDFGERWEYGGFEAANLYGLRSTDPRAIRTHPDPVGPDNDAHLTSLSHTYDLIILAWGANAEPVRAAHVTRLLAQGCATAGGSLAVLQWTKSGQPHHPLRLPKTTVPQCLTPASCALSPDGTTDERWAQLMNAA</sequence>
<dbReference type="AlphaFoldDB" id="A0A343VR14"/>
<geneLocation type="plasmid" evidence="1">
    <name>pCBMA213_1</name>
</geneLocation>
<gene>
    <name evidence="1" type="ORF">B5P44_p00043</name>
</gene>
<evidence type="ECO:0000313" key="1">
    <source>
        <dbReference type="EMBL" id="AVN58338.1"/>
    </source>
</evidence>
<reference evidence="1" key="1">
    <citation type="journal article" date="2018" name="Front. Microbiol.">
        <title>Beyond the Limits: tRNA Array Units in Mycobacterium Genomes.</title>
        <authorList>
            <person name="Morgado S.M."/>
            <person name="Vicente A.C."/>
        </authorList>
    </citation>
    <scope>NUCLEOTIDE SEQUENCE</scope>
    <source>
        <strain evidence="1">CBMA 213</strain>
        <plasmid evidence="1">pCBMA213_1</plasmid>
    </source>
</reference>